<evidence type="ECO:0000313" key="4">
    <source>
        <dbReference type="Proteomes" id="UP000676565"/>
    </source>
</evidence>
<dbReference type="EMBL" id="JAGKQQ010000002">
    <property type="protein sequence ID" value="MBP3960478.1"/>
    <property type="molecule type" value="Genomic_DNA"/>
</dbReference>
<comment type="caution">
    <text evidence="3">The sequence shown here is derived from an EMBL/GenBank/DDBJ whole genome shotgun (WGS) entry which is preliminary data.</text>
</comment>
<dbReference type="Pfam" id="PF01757">
    <property type="entry name" value="Acyl_transf_3"/>
    <property type="match status" value="1"/>
</dbReference>
<dbReference type="InterPro" id="IPR050879">
    <property type="entry name" value="Acyltransferase_3"/>
</dbReference>
<name>A0ABS5C5V5_9BACT</name>
<protein>
    <submittedName>
        <fullName evidence="3">Acyltransferase</fullName>
    </submittedName>
</protein>
<dbReference type="GO" id="GO:0016746">
    <property type="term" value="F:acyltransferase activity"/>
    <property type="evidence" value="ECO:0007669"/>
    <property type="project" value="UniProtKB-KW"/>
</dbReference>
<keyword evidence="1" id="KW-1133">Transmembrane helix</keyword>
<keyword evidence="3" id="KW-0808">Transferase</keyword>
<reference evidence="3 4" key="1">
    <citation type="submission" date="2021-04" db="EMBL/GenBank/DDBJ databases">
        <authorList>
            <person name="Ivanova A."/>
        </authorList>
    </citation>
    <scope>NUCLEOTIDE SEQUENCE [LARGE SCALE GENOMIC DNA]</scope>
    <source>
        <strain evidence="3 4">G18</strain>
    </source>
</reference>
<dbReference type="PANTHER" id="PTHR23028">
    <property type="entry name" value="ACETYLTRANSFERASE"/>
    <property type="match status" value="1"/>
</dbReference>
<feature type="transmembrane region" description="Helical" evidence="1">
    <location>
        <begin position="237"/>
        <end position="256"/>
    </location>
</feature>
<feature type="transmembrane region" description="Helical" evidence="1">
    <location>
        <begin position="49"/>
        <end position="70"/>
    </location>
</feature>
<proteinExistence type="predicted"/>
<feature type="transmembrane region" description="Helical" evidence="1">
    <location>
        <begin position="177"/>
        <end position="197"/>
    </location>
</feature>
<feature type="transmembrane region" description="Helical" evidence="1">
    <location>
        <begin position="262"/>
        <end position="282"/>
    </location>
</feature>
<feature type="transmembrane region" description="Helical" evidence="1">
    <location>
        <begin position="341"/>
        <end position="359"/>
    </location>
</feature>
<accession>A0ABS5C5V5</accession>
<keyword evidence="3" id="KW-0012">Acyltransferase</keyword>
<evidence type="ECO:0000259" key="2">
    <source>
        <dbReference type="Pfam" id="PF01757"/>
    </source>
</evidence>
<feature type="transmembrane region" description="Helical" evidence="1">
    <location>
        <begin position="203"/>
        <end position="225"/>
    </location>
</feature>
<feature type="domain" description="Acyltransferase 3" evidence="2">
    <location>
        <begin position="16"/>
        <end position="350"/>
    </location>
</feature>
<keyword evidence="1" id="KW-0812">Transmembrane</keyword>
<dbReference type="RefSeq" id="WP_210662579.1">
    <property type="nucleotide sequence ID" value="NZ_JAGKQQ010000002.1"/>
</dbReference>
<evidence type="ECO:0000256" key="1">
    <source>
        <dbReference type="SAM" id="Phobius"/>
    </source>
</evidence>
<feature type="transmembrane region" description="Helical" evidence="1">
    <location>
        <begin position="150"/>
        <end position="170"/>
    </location>
</feature>
<dbReference type="InterPro" id="IPR002656">
    <property type="entry name" value="Acyl_transf_3_dom"/>
</dbReference>
<feature type="transmembrane region" description="Helical" evidence="1">
    <location>
        <begin position="91"/>
        <end position="108"/>
    </location>
</feature>
<dbReference type="PANTHER" id="PTHR23028:SF53">
    <property type="entry name" value="ACYL_TRANSF_3 DOMAIN-CONTAINING PROTEIN"/>
    <property type="match status" value="1"/>
</dbReference>
<evidence type="ECO:0000313" key="3">
    <source>
        <dbReference type="EMBL" id="MBP3960478.1"/>
    </source>
</evidence>
<gene>
    <name evidence="3" type="ORF">J8F10_35075</name>
</gene>
<sequence>MNSSPSPSPLSGYVREFDGFRGLAILAVMVHHFWPRSGPLAAHSAIPHLGWVGVDLFFVLSGCLITGILLDTRGSAGYFKNFYARRVLRIFPLYFLFVAAAYILIPRLQAATNPGEFVQESGPAWWYLLYLGNLREALTGSAPAYVLAPTWSLCIEEQFYVAFPLLVAALPVYRLRLLLWVLVCFAPAFRLATAIWWVENERIQYLFTLSRVDTLALGGLLALAFRGYAAVPGKRATGILLPIVSLVFVGVFVTGGLDRTTWFGRVAGYTVVGFTMWVLVAWAIHRRGTAPTSWLRWTPLTGLGTICYGIYLLQRPAEVVLGKLAVRYAPGCFDPDTVTGFLAKCAVAVIAGGASWFLIECPILRLKSLFVSPRHPALTPPDC</sequence>
<feature type="transmembrane region" description="Helical" evidence="1">
    <location>
        <begin position="294"/>
        <end position="313"/>
    </location>
</feature>
<keyword evidence="4" id="KW-1185">Reference proteome</keyword>
<organism evidence="3 4">
    <name type="scientific">Gemmata palustris</name>
    <dbReference type="NCBI Taxonomy" id="2822762"/>
    <lineage>
        <taxon>Bacteria</taxon>
        <taxon>Pseudomonadati</taxon>
        <taxon>Planctomycetota</taxon>
        <taxon>Planctomycetia</taxon>
        <taxon>Gemmatales</taxon>
        <taxon>Gemmataceae</taxon>
        <taxon>Gemmata</taxon>
    </lineage>
</organism>
<dbReference type="Proteomes" id="UP000676565">
    <property type="component" value="Unassembled WGS sequence"/>
</dbReference>
<keyword evidence="1" id="KW-0472">Membrane</keyword>